<gene>
    <name evidence="3" type="ORF">GPUH_LOCUS20530</name>
</gene>
<dbReference type="OrthoDB" id="9997116at2759"/>
<proteinExistence type="predicted"/>
<dbReference type="Proteomes" id="UP000271098">
    <property type="component" value="Unassembled WGS sequence"/>
</dbReference>
<keyword evidence="2" id="KW-1133">Transmembrane helix</keyword>
<dbReference type="CDD" id="cd18809">
    <property type="entry name" value="SF1_C_RecD"/>
    <property type="match status" value="1"/>
</dbReference>
<dbReference type="PANTHER" id="PTHR47642">
    <property type="entry name" value="ATP-DEPENDENT DNA HELICASE"/>
    <property type="match status" value="1"/>
</dbReference>
<dbReference type="EMBL" id="UYRT01090614">
    <property type="protein sequence ID" value="VDN36251.1"/>
    <property type="molecule type" value="Genomic_DNA"/>
</dbReference>
<evidence type="ECO:0000313" key="5">
    <source>
        <dbReference type="WBParaSite" id="GPUH_0002055401-mRNA-1"/>
    </source>
</evidence>
<evidence type="ECO:0000313" key="4">
    <source>
        <dbReference type="Proteomes" id="UP000271098"/>
    </source>
</evidence>
<name>A0A183EHT8_9BILA</name>
<evidence type="ECO:0000313" key="3">
    <source>
        <dbReference type="EMBL" id="VDN36251.1"/>
    </source>
</evidence>
<evidence type="ECO:0000256" key="2">
    <source>
        <dbReference type="SAM" id="Phobius"/>
    </source>
</evidence>
<dbReference type="InterPro" id="IPR051055">
    <property type="entry name" value="PIF1_helicase"/>
</dbReference>
<dbReference type="InterPro" id="IPR027417">
    <property type="entry name" value="P-loop_NTPase"/>
</dbReference>
<feature type="transmembrane region" description="Helical" evidence="2">
    <location>
        <begin position="114"/>
        <end position="133"/>
    </location>
</feature>
<feature type="compositionally biased region" description="Pro residues" evidence="1">
    <location>
        <begin position="11"/>
        <end position="24"/>
    </location>
</feature>
<keyword evidence="4" id="KW-1185">Reference proteome</keyword>
<protein>
    <submittedName>
        <fullName evidence="5">UvrD_C_2 domain-containing protein</fullName>
    </submittedName>
</protein>
<sequence>MPHPSVSRTQPPSPRPGQHGPPKPLRVWMVFDEPEAESKMRRRLSAIIRCMQYPPDWTPLEPATATIKRSKSSNLQVLRKQFPLIAAEAITIHKSQGQTYSSVFVHITRRMTRALLYVALSKVTSLSGLYIIGTSTTPRQPHPNIHCELN</sequence>
<feature type="region of interest" description="Disordered" evidence="1">
    <location>
        <begin position="1"/>
        <end position="25"/>
    </location>
</feature>
<reference evidence="5" key="1">
    <citation type="submission" date="2016-06" db="UniProtKB">
        <authorList>
            <consortium name="WormBaseParasite"/>
        </authorList>
    </citation>
    <scope>IDENTIFICATION</scope>
</reference>
<accession>A0A183EHT8</accession>
<keyword evidence="2" id="KW-0472">Membrane</keyword>
<reference evidence="3 4" key="2">
    <citation type="submission" date="2018-11" db="EMBL/GenBank/DDBJ databases">
        <authorList>
            <consortium name="Pathogen Informatics"/>
        </authorList>
    </citation>
    <scope>NUCLEOTIDE SEQUENCE [LARGE SCALE GENOMIC DNA]</scope>
</reference>
<dbReference type="WBParaSite" id="GPUH_0002055401-mRNA-1">
    <property type="protein sequence ID" value="GPUH_0002055401-mRNA-1"/>
    <property type="gene ID" value="GPUH_0002055401"/>
</dbReference>
<organism evidence="5">
    <name type="scientific">Gongylonema pulchrum</name>
    <dbReference type="NCBI Taxonomy" id="637853"/>
    <lineage>
        <taxon>Eukaryota</taxon>
        <taxon>Metazoa</taxon>
        <taxon>Ecdysozoa</taxon>
        <taxon>Nematoda</taxon>
        <taxon>Chromadorea</taxon>
        <taxon>Rhabditida</taxon>
        <taxon>Spirurina</taxon>
        <taxon>Spiruromorpha</taxon>
        <taxon>Spiruroidea</taxon>
        <taxon>Gongylonematidae</taxon>
        <taxon>Gongylonema</taxon>
    </lineage>
</organism>
<dbReference type="SUPFAM" id="SSF52540">
    <property type="entry name" value="P-loop containing nucleoside triphosphate hydrolases"/>
    <property type="match status" value="1"/>
</dbReference>
<evidence type="ECO:0000256" key="1">
    <source>
        <dbReference type="SAM" id="MobiDB-lite"/>
    </source>
</evidence>
<keyword evidence="2" id="KW-0812">Transmembrane</keyword>
<dbReference type="Gene3D" id="3.40.50.300">
    <property type="entry name" value="P-loop containing nucleotide triphosphate hydrolases"/>
    <property type="match status" value="1"/>
</dbReference>
<dbReference type="AlphaFoldDB" id="A0A183EHT8"/>
<dbReference type="PANTHER" id="PTHR47642:SF5">
    <property type="entry name" value="ATP-DEPENDENT DNA HELICASE"/>
    <property type="match status" value="1"/>
</dbReference>